<dbReference type="PANTHER" id="PTHR38590:SF1">
    <property type="entry name" value="BLL0828 PROTEIN"/>
    <property type="match status" value="1"/>
</dbReference>
<dbReference type="SUPFAM" id="SSF52980">
    <property type="entry name" value="Restriction endonuclease-like"/>
    <property type="match status" value="1"/>
</dbReference>
<dbReference type="Pfam" id="PF04480">
    <property type="entry name" value="DUF559"/>
    <property type="match status" value="1"/>
</dbReference>
<dbReference type="EMBL" id="NWUF01000001">
    <property type="protein sequence ID" value="PCE44121.1"/>
    <property type="molecule type" value="Genomic_DNA"/>
</dbReference>
<dbReference type="PANTHER" id="PTHR38590">
    <property type="entry name" value="BLL0828 PROTEIN"/>
    <property type="match status" value="1"/>
</dbReference>
<dbReference type="InterPro" id="IPR047216">
    <property type="entry name" value="Endonuclease_DUF559_bact"/>
</dbReference>
<dbReference type="InterPro" id="IPR007569">
    <property type="entry name" value="DUF559"/>
</dbReference>
<dbReference type="KEGG" id="rdi:CMV14_10915"/>
<dbReference type="GO" id="GO:0004519">
    <property type="term" value="F:endonuclease activity"/>
    <property type="evidence" value="ECO:0007669"/>
    <property type="project" value="UniProtKB-KW"/>
</dbReference>
<dbReference type="AlphaFoldDB" id="A0A2A4G0V9"/>
<name>A0A2A4G0V9_9SPHN</name>
<dbReference type="CDD" id="cd01038">
    <property type="entry name" value="Endonuclease_DUF559"/>
    <property type="match status" value="1"/>
</dbReference>
<keyword evidence="3" id="KW-0255">Endonuclease</keyword>
<protein>
    <submittedName>
        <fullName evidence="3">Endonuclease domain-containing protein</fullName>
    </submittedName>
</protein>
<accession>A0A2A4G0V9</accession>
<keyword evidence="3" id="KW-0378">Hydrolase</keyword>
<dbReference type="Gene3D" id="3.40.960.10">
    <property type="entry name" value="VSR Endonuclease"/>
    <property type="match status" value="1"/>
</dbReference>
<dbReference type="OrthoDB" id="9798754at2"/>
<gene>
    <name evidence="3" type="ORF">COO09_00300</name>
</gene>
<feature type="compositionally biased region" description="Gly residues" evidence="1">
    <location>
        <begin position="1"/>
        <end position="19"/>
    </location>
</feature>
<evidence type="ECO:0000313" key="3">
    <source>
        <dbReference type="EMBL" id="PCE44121.1"/>
    </source>
</evidence>
<dbReference type="RefSeq" id="WP_066958928.1">
    <property type="nucleotide sequence ID" value="NZ_CP023449.1"/>
</dbReference>
<feature type="region of interest" description="Disordered" evidence="1">
    <location>
        <begin position="1"/>
        <end position="20"/>
    </location>
</feature>
<evidence type="ECO:0000313" key="4">
    <source>
        <dbReference type="Proteomes" id="UP000218934"/>
    </source>
</evidence>
<proteinExistence type="predicted"/>
<keyword evidence="4" id="KW-1185">Reference proteome</keyword>
<evidence type="ECO:0000259" key="2">
    <source>
        <dbReference type="Pfam" id="PF04480"/>
    </source>
</evidence>
<feature type="domain" description="DUF559" evidence="2">
    <location>
        <begin position="28"/>
        <end position="133"/>
    </location>
</feature>
<organism evidence="3 4">
    <name type="scientific">Rhizorhabdus dicambivorans</name>
    <dbReference type="NCBI Taxonomy" id="1850238"/>
    <lineage>
        <taxon>Bacteria</taxon>
        <taxon>Pseudomonadati</taxon>
        <taxon>Pseudomonadota</taxon>
        <taxon>Alphaproteobacteria</taxon>
        <taxon>Sphingomonadales</taxon>
        <taxon>Sphingomonadaceae</taxon>
        <taxon>Rhizorhabdus</taxon>
    </lineage>
</organism>
<reference evidence="3 4" key="1">
    <citation type="submission" date="2017-09" db="EMBL/GenBank/DDBJ databases">
        <title>The Catabolism of 3,6-Dichlorosalicylic acid is Initiated by the Cytochrome P450 Monooxygenase DsmABC in Rhizorhabdus dicambivorans Ndbn-20.</title>
        <authorList>
            <person name="Na L."/>
        </authorList>
    </citation>
    <scope>NUCLEOTIDE SEQUENCE [LARGE SCALE GENOMIC DNA]</scope>
    <source>
        <strain evidence="3 4">Ndbn-20m</strain>
    </source>
</reference>
<dbReference type="InterPro" id="IPR011335">
    <property type="entry name" value="Restrct_endonuc-II-like"/>
</dbReference>
<keyword evidence="3" id="KW-0540">Nuclease</keyword>
<sequence length="152" mass="16328">MILPGTGRGTGEAGGGGGKQLLRPEVVTARKLRRAMSLPEVMLWECLRGGRAGAGAKFRRQHPIGPYIVDFYCSAAKSVIEVDGEAHDRGGKPEHDRQRDAFLKENGYQVLRVSAAEVMKAPDEVASAIVARVAAPLHRYAVPLPASGEDVR</sequence>
<dbReference type="Proteomes" id="UP000218934">
    <property type="component" value="Unassembled WGS sequence"/>
</dbReference>
<comment type="caution">
    <text evidence="3">The sequence shown here is derived from an EMBL/GenBank/DDBJ whole genome shotgun (WGS) entry which is preliminary data.</text>
</comment>
<evidence type="ECO:0000256" key="1">
    <source>
        <dbReference type="SAM" id="MobiDB-lite"/>
    </source>
</evidence>